<dbReference type="GeneID" id="24891693"/>
<dbReference type="EMBL" id="CP009149">
    <property type="protein sequence ID" value="AIJ05925.1"/>
    <property type="molecule type" value="Genomic_DNA"/>
</dbReference>
<organism evidence="3 4">
    <name type="scientific">Methanocaldococcus bathoardescens</name>
    <dbReference type="NCBI Taxonomy" id="1301915"/>
    <lineage>
        <taxon>Archaea</taxon>
        <taxon>Methanobacteriati</taxon>
        <taxon>Methanobacteriota</taxon>
        <taxon>Methanomada group</taxon>
        <taxon>Methanococci</taxon>
        <taxon>Methanococcales</taxon>
        <taxon>Methanocaldococcaceae</taxon>
        <taxon>Methanocaldococcus</taxon>
    </lineage>
</organism>
<evidence type="ECO:0000259" key="2">
    <source>
        <dbReference type="Pfam" id="PF05124"/>
    </source>
</evidence>
<reference evidence="3 4" key="1">
    <citation type="journal article" date="2015" name="Int. J. Syst. Evol. Microbiol.">
        <title>M ethanocaldococcus bathoardescens sp. nov., a hyperthermophilic methanogen isolated from a volcanically active deep-sea hydrothermal vent.</title>
        <authorList>
            <person name="Stewart L.C."/>
            <person name="Jung J.H."/>
            <person name="Kim Y.T."/>
            <person name="Kwon S.W."/>
            <person name="Park C.S."/>
            <person name="Holden J.F."/>
        </authorList>
    </citation>
    <scope>NUCLEOTIDE SEQUENCE [LARGE SCALE GENOMIC DNA]</scope>
    <source>
        <strain evidence="3 4">JH146</strain>
    </source>
</reference>
<dbReference type="Gene3D" id="2.60.98.40">
    <property type="match status" value="1"/>
</dbReference>
<dbReference type="Proteomes" id="UP000028781">
    <property type="component" value="Chromosome"/>
</dbReference>
<name>A0A076LBY2_9EURY</name>
<evidence type="ECO:0000313" key="4">
    <source>
        <dbReference type="Proteomes" id="UP000028781"/>
    </source>
</evidence>
<dbReference type="Pfam" id="PF05123">
    <property type="entry name" value="S_layer_N"/>
    <property type="match status" value="1"/>
</dbReference>
<feature type="domain" description="S-layer protein central" evidence="1">
    <location>
        <begin position="114"/>
        <end position="460"/>
    </location>
</feature>
<proteinExistence type="predicted"/>
<dbReference type="Pfam" id="PF05124">
    <property type="entry name" value="S_layer_C"/>
    <property type="match status" value="1"/>
</dbReference>
<feature type="domain" description="S-layer protein outer" evidence="2">
    <location>
        <begin position="35"/>
        <end position="551"/>
    </location>
</feature>
<dbReference type="HOGENOM" id="CLU_016296_0_0_2"/>
<dbReference type="STRING" id="1301915.JH146_1082"/>
<gene>
    <name evidence="3" type="ORF">JH146_1082</name>
</gene>
<accession>A0A076LBY2</accession>
<dbReference type="AlphaFoldDB" id="A0A076LBY2"/>
<dbReference type="InterPro" id="IPR022651">
    <property type="entry name" value="S_layer_C"/>
</dbReference>
<dbReference type="RefSeq" id="WP_048202061.1">
    <property type="nucleotide sequence ID" value="NZ_CP009149.1"/>
</dbReference>
<sequence>MAMSLKKIGAIAVGGAMVATALASGVAAEVTVIGDVSKDLFVKDGQPNCYVVVGADAPSTMDVVSAADIAAKIGSLCYKEGTVEDGSADIKIHAVANSDDWDILKNEIPNGNYTVFVAASDSDYSDSFDNAGADNYGLDANALDLNTNNVSKTVSLGDVATMLKVEDIDPSDWYNSDGDAGEIVAVAVKNDSDSLTIDKKAAIYMTLAYTDGGETFADHVALKPGMRIPFLGQEQAVVKIDADDDVIYLGTSVYDGVLKEGETYDVGNGYEVKVKSVLKSTNQGEYKVTIDILKDGKVVAEKSDTVTSTQSMKVIYGDKVGVVVHGAWMDVGENYGYAELLICKDVKELELGKKYVGDWKVYAITNDTNDKIELKSSIDSDTPVFGIALRYDGDKLDDLDSGDELDILDYVTFKFDDKDKTDKLYVYFSMDKSVDATLDIGQKVSALNADVTLKGIKADAVTPVALTAPIAKLDTEVSLDTADKNLVLVGGPVANKLTKALVDAGKLTLDNDSPATIAVLPGEANGHDVVVVAGGDREKTREAALELIKMI</sequence>
<dbReference type="KEGG" id="mjh:JH146_1082"/>
<dbReference type="NCBIfam" id="TIGR01564">
    <property type="entry name" value="S_layer_MJ"/>
    <property type="match status" value="1"/>
</dbReference>
<protein>
    <submittedName>
        <fullName evidence="3">S-layer protein</fullName>
    </submittedName>
</protein>
<keyword evidence="4" id="KW-1185">Reference proteome</keyword>
<evidence type="ECO:0000313" key="3">
    <source>
        <dbReference type="EMBL" id="AIJ05925.1"/>
    </source>
</evidence>
<dbReference type="InterPro" id="IPR022650">
    <property type="entry name" value="S_layer_central"/>
</dbReference>
<evidence type="ECO:0000259" key="1">
    <source>
        <dbReference type="Pfam" id="PF05123"/>
    </source>
</evidence>
<dbReference type="InterPro" id="IPR006454">
    <property type="entry name" value="S_layer_MJ"/>
</dbReference>
<dbReference type="OrthoDB" id="92388at2157"/>